<organism evidence="2 3">
    <name type="scientific">Streptomyces chengmaiensis</name>
    <dbReference type="NCBI Taxonomy" id="3040919"/>
    <lineage>
        <taxon>Bacteria</taxon>
        <taxon>Bacillati</taxon>
        <taxon>Actinomycetota</taxon>
        <taxon>Actinomycetes</taxon>
        <taxon>Kitasatosporales</taxon>
        <taxon>Streptomycetaceae</taxon>
        <taxon>Streptomyces</taxon>
    </lineage>
</organism>
<comment type="caution">
    <text evidence="2">The sequence shown here is derived from an EMBL/GenBank/DDBJ whole genome shotgun (WGS) entry which is preliminary data.</text>
</comment>
<keyword evidence="3" id="KW-1185">Reference proteome</keyword>
<dbReference type="Pfam" id="PF00583">
    <property type="entry name" value="Acetyltransf_1"/>
    <property type="match status" value="1"/>
</dbReference>
<dbReference type="PROSITE" id="PS51186">
    <property type="entry name" value="GNAT"/>
    <property type="match status" value="1"/>
</dbReference>
<dbReference type="InterPro" id="IPR000182">
    <property type="entry name" value="GNAT_dom"/>
</dbReference>
<keyword evidence="2" id="KW-0808">Transferase</keyword>
<gene>
    <name evidence="2" type="ORF">QCN29_01450</name>
</gene>
<evidence type="ECO:0000313" key="3">
    <source>
        <dbReference type="Proteomes" id="UP001223144"/>
    </source>
</evidence>
<dbReference type="Gene3D" id="3.40.630.30">
    <property type="match status" value="1"/>
</dbReference>
<feature type="domain" description="N-acetyltransferase" evidence="1">
    <location>
        <begin position="85"/>
        <end position="218"/>
    </location>
</feature>
<reference evidence="2 3" key="1">
    <citation type="submission" date="2023-04" db="EMBL/GenBank/DDBJ databases">
        <title>Streptomyces chengmaiensis sp. nov. isolated from the stem of mangrove plant in Hainan.</title>
        <authorList>
            <person name="Huang X."/>
            <person name="Zhou S."/>
            <person name="Chu X."/>
            <person name="Xie Y."/>
            <person name="Lin Y."/>
        </authorList>
    </citation>
    <scope>NUCLEOTIDE SEQUENCE [LARGE SCALE GENOMIC DNA]</scope>
    <source>
        <strain evidence="2 3">HNM0663</strain>
    </source>
</reference>
<dbReference type="InterPro" id="IPR016181">
    <property type="entry name" value="Acyl_CoA_acyltransferase"/>
</dbReference>
<evidence type="ECO:0000259" key="1">
    <source>
        <dbReference type="PROSITE" id="PS51186"/>
    </source>
</evidence>
<dbReference type="Proteomes" id="UP001223144">
    <property type="component" value="Unassembled WGS sequence"/>
</dbReference>
<dbReference type="SUPFAM" id="SSF55729">
    <property type="entry name" value="Acyl-CoA N-acyltransferases (Nat)"/>
    <property type="match status" value="1"/>
</dbReference>
<protein>
    <submittedName>
        <fullName evidence="2">GNAT family N-acetyltransferase</fullName>
        <ecNumber evidence="2">2.3.1.-</ecNumber>
    </submittedName>
</protein>
<accession>A0ABT6HFL9</accession>
<name>A0ABT6HFL9_9ACTN</name>
<proteinExistence type="predicted"/>
<keyword evidence="2" id="KW-0012">Acyltransferase</keyword>
<sequence>MSFPSVADAVTAWVDGWVVSRGAADPIAEPWGFTVHVGQVTHATRHVLTARDEAAVRKVAEAVAAPSVWLKVFADPARVRAWAGPVWREDEPGFLMAAELCGGSVAAPDGYTLTTWTRGGVVRALVTAADGSFAARGQIAPTGRTAVVDQVETSAAHRRRGLGSLVMRTLQNAALDRGATVGVLGATSQGRALYECLGWRVQAPLVSLFFDTSAGPAA</sequence>
<evidence type="ECO:0000313" key="2">
    <source>
        <dbReference type="EMBL" id="MDH2387473.1"/>
    </source>
</evidence>
<dbReference type="RefSeq" id="WP_279925589.1">
    <property type="nucleotide sequence ID" value="NZ_JARWBG010000001.1"/>
</dbReference>
<dbReference type="EMBL" id="JARWBG010000001">
    <property type="protein sequence ID" value="MDH2387473.1"/>
    <property type="molecule type" value="Genomic_DNA"/>
</dbReference>
<dbReference type="GO" id="GO:0016746">
    <property type="term" value="F:acyltransferase activity"/>
    <property type="evidence" value="ECO:0007669"/>
    <property type="project" value="UniProtKB-KW"/>
</dbReference>
<dbReference type="EC" id="2.3.1.-" evidence="2"/>